<sequence length="316" mass="35360">MRALKALVIEKFADSVKKQSRSDVVEATVREAVSYAVSSVRESLVSDESAPVGVSWVEVVKKGAKRRGKNLLVVKASNNEEKATDNKKDVATALAGVPIHDSRFTTGGNIVINFDDEATRNEAAERLRTVDKMKVSNVKKILQKFMLCNVSKGEDKDELMAKLLERNECLRCIAGIEQKMKLVFEKPAAGGTVHYIIRCDPEVRASIHRHGDLLKLDWGGYKVRDRYHALVCFYCQRFGHTKVNCTARTNGDKPTCPKCAGELESKECMANFKNCINCLRANRGGERDHTVNEHCCPLLMSELMRVKENTDHGFLK</sequence>
<organism evidence="1 2">
    <name type="scientific">Petrolisthes cinctipes</name>
    <name type="common">Flat porcelain crab</name>
    <dbReference type="NCBI Taxonomy" id="88211"/>
    <lineage>
        <taxon>Eukaryota</taxon>
        <taxon>Metazoa</taxon>
        <taxon>Ecdysozoa</taxon>
        <taxon>Arthropoda</taxon>
        <taxon>Crustacea</taxon>
        <taxon>Multicrustacea</taxon>
        <taxon>Malacostraca</taxon>
        <taxon>Eumalacostraca</taxon>
        <taxon>Eucarida</taxon>
        <taxon>Decapoda</taxon>
        <taxon>Pleocyemata</taxon>
        <taxon>Anomura</taxon>
        <taxon>Galatheoidea</taxon>
        <taxon>Porcellanidae</taxon>
        <taxon>Petrolisthes</taxon>
    </lineage>
</organism>
<dbReference type="AlphaFoldDB" id="A0AAE1GB78"/>
<proteinExistence type="predicted"/>
<keyword evidence="2" id="KW-1185">Reference proteome</keyword>
<dbReference type="Proteomes" id="UP001286313">
    <property type="component" value="Unassembled WGS sequence"/>
</dbReference>
<name>A0AAE1GB78_PETCI</name>
<accession>A0AAE1GB78</accession>
<reference evidence="1" key="1">
    <citation type="submission" date="2023-10" db="EMBL/GenBank/DDBJ databases">
        <title>Genome assemblies of two species of porcelain crab, Petrolisthes cinctipes and Petrolisthes manimaculis (Anomura: Porcellanidae).</title>
        <authorList>
            <person name="Angst P."/>
        </authorList>
    </citation>
    <scope>NUCLEOTIDE SEQUENCE</scope>
    <source>
        <strain evidence="1">PB745_01</strain>
        <tissue evidence="1">Gill</tissue>
    </source>
</reference>
<gene>
    <name evidence="1" type="ORF">Pcinc_007342</name>
</gene>
<dbReference type="EMBL" id="JAWQEG010000542">
    <property type="protein sequence ID" value="KAK3888616.1"/>
    <property type="molecule type" value="Genomic_DNA"/>
</dbReference>
<evidence type="ECO:0000313" key="2">
    <source>
        <dbReference type="Proteomes" id="UP001286313"/>
    </source>
</evidence>
<protein>
    <recommendedName>
        <fullName evidence="3">Gag-like protein</fullName>
    </recommendedName>
</protein>
<comment type="caution">
    <text evidence="1">The sequence shown here is derived from an EMBL/GenBank/DDBJ whole genome shotgun (WGS) entry which is preliminary data.</text>
</comment>
<evidence type="ECO:0000313" key="1">
    <source>
        <dbReference type="EMBL" id="KAK3888616.1"/>
    </source>
</evidence>
<evidence type="ECO:0008006" key="3">
    <source>
        <dbReference type="Google" id="ProtNLM"/>
    </source>
</evidence>